<gene>
    <name evidence="3" type="ORF">PQ477_15870</name>
</gene>
<feature type="compositionally biased region" description="Polar residues" evidence="1">
    <location>
        <begin position="590"/>
        <end position="601"/>
    </location>
</feature>
<protein>
    <recommendedName>
        <fullName evidence="2">Gp28/Gp37-like domain-containing protein</fullName>
    </recommendedName>
</protein>
<evidence type="ECO:0000259" key="2">
    <source>
        <dbReference type="Pfam" id="PF14594"/>
    </source>
</evidence>
<evidence type="ECO:0000256" key="1">
    <source>
        <dbReference type="SAM" id="MobiDB-lite"/>
    </source>
</evidence>
<dbReference type="PANTHER" id="PTHR24023:SF1082">
    <property type="entry name" value="COLLAGEN TRIPLE HELIX REPEAT"/>
    <property type="match status" value="1"/>
</dbReference>
<dbReference type="RefSeq" id="WP_274272471.1">
    <property type="nucleotide sequence ID" value="NZ_CP117834.1"/>
</dbReference>
<feature type="region of interest" description="Disordered" evidence="1">
    <location>
        <begin position="760"/>
        <end position="783"/>
    </location>
</feature>
<feature type="region of interest" description="Disordered" evidence="1">
    <location>
        <begin position="902"/>
        <end position="933"/>
    </location>
</feature>
<evidence type="ECO:0000313" key="4">
    <source>
        <dbReference type="Proteomes" id="UP001215143"/>
    </source>
</evidence>
<name>A0ABY7W3G5_9BACI</name>
<feature type="region of interest" description="Disordered" evidence="1">
    <location>
        <begin position="590"/>
        <end position="638"/>
    </location>
</feature>
<dbReference type="EMBL" id="CP117834">
    <property type="protein sequence ID" value="WDF02964.1"/>
    <property type="molecule type" value="Genomic_DNA"/>
</dbReference>
<keyword evidence="4" id="KW-1185">Reference proteome</keyword>
<reference evidence="3 4" key="1">
    <citation type="submission" date="2023-02" db="EMBL/GenBank/DDBJ databases">
        <authorList>
            <person name="Liu G."/>
        </authorList>
    </citation>
    <scope>NUCLEOTIDE SEQUENCE [LARGE SCALE GENOMIC DNA]</scope>
    <source>
        <strain evidence="3 4">DSM 23008</strain>
    </source>
</reference>
<feature type="compositionally biased region" description="Basic and acidic residues" evidence="1">
    <location>
        <begin position="606"/>
        <end position="621"/>
    </location>
</feature>
<proteinExistence type="predicted"/>
<accession>A0ABY7W3G5</accession>
<sequence>MKPSIRIYNRFLDLKGELDSYQSLQFGRSFHGVATFELHTNRYMHESQKIEKGDIISLDKTGKKAGIVESKEISLDQSGKVGENFIFNGTSLNGLMNRRQTVPPSHTGYDRITASAEEVLKHYVERNFISPDDQRRFMPNLEIAPVLNRGERIEWESRYKNVADELENISVRSGLGWYVYADFRNKKYIFDVLESYDLTQGNPEGYNPVFFSPEFETVKSQEFVDSDQELRNFGYVGGEGEGAERKIISVGNAVGWDRRESFIDARDINGNDEEENLTEEEVEQLLIRRGEQRLGETVTIRALESEILTPGEDSPFKYQHDFDLGDKVDVFNKSWNLKMSAPITGFLEVYEDSGFRIDATFGRAAPTLIQKVDNRLKRLEGVEQQELPSQIAVENKQYVDRRISAEEQERIRQAEENFEQSKRFTEEYAEKRRVESSEPPSDRSIIWVDTSDPKNVTWKIFSQELGEWVTAGRGPQGLPGPAGRDGTSLYTWLKYADDKQGNGMADSPEGKVYMGLSYNNESHVESTNPRDYEWSKIEGEKGDTGVSGPPGADGEPRFTWIKYADDSRGNGMSDSPVGKEYIGLSYNQREASESNNPNDYTWSLIKGDKGDRGEKGEKGDRGAQGIQGPKGTDGQPTYTWIRYADNSNGGGMSSTPANKEYIGLAPNRTNPNPSNNPEDYVWAKIKGEEGSRGQQGLPGPKGADGQPTYTWIRYADNVNGGGMANYPDGKLYIGLAYNKSTPNESSNPADYTWALIKGEKGEKGDRGSQGVQGPKGDNGQPTYTWIRYADTASGGGMSASPTNKTYIGLAPNKTSPTPSSNTSDYTWSLIKGEQGDRGQQGIQGPKGSDGQPTYTWVKYADTASGGGMSNFPDGKEYIGFAYNKNTPIESNNANDYSWAKIKGDRGAQGDRGPQGGKGDKGDRGDRGPQGPNVVDLSTVFGTGWFRVEHIQSLNGLNVNDQFKVDNSGNVSLGGNNIQITASGSNAGINIREGAFTVEDQYSNQKYDIAPKSNLLLDHSFELMPVNGAYSNTNNWFEIITSPHLLGSQWQIVGSPKVTSTFYPVEKRAQPIFGNKGVAVRNANYVRQYLQQSIGVGITYTLSAFWKRVWNATGGIPRIEVWHVGSDTTRKSRLFDQRFPAVRSDYNVRRESVTFTTPSNYVYGDALEIIFSGGDNNWVQVDGAQLVEASIPSLYNPEDSLWASLDATYWTINNMHRLWSGTIYPTNTQSATPVKPLRLCRNGWALEWRGYNIGEGWLDSDYSYTYIPKAILNAVGNSYCAHIARYRTTVYKFLYINGTDGTSLTGHRINNEGDNNRLALNAIYEW</sequence>
<feature type="domain" description="Gp28/Gp37-like" evidence="2">
    <location>
        <begin position="5"/>
        <end position="362"/>
    </location>
</feature>
<feature type="region of interest" description="Disordered" evidence="1">
    <location>
        <begin position="834"/>
        <end position="853"/>
    </location>
</feature>
<dbReference type="Pfam" id="PF14594">
    <property type="entry name" value="Sipho_Gp37"/>
    <property type="match status" value="1"/>
</dbReference>
<dbReference type="Proteomes" id="UP001215143">
    <property type="component" value="Chromosome"/>
</dbReference>
<dbReference type="Gene3D" id="2.60.120.260">
    <property type="entry name" value="Galactose-binding domain-like"/>
    <property type="match status" value="1"/>
</dbReference>
<evidence type="ECO:0000313" key="3">
    <source>
        <dbReference type="EMBL" id="WDF02964.1"/>
    </source>
</evidence>
<dbReference type="PANTHER" id="PTHR24023">
    <property type="entry name" value="COLLAGEN ALPHA"/>
    <property type="match status" value="1"/>
</dbReference>
<dbReference type="InterPro" id="IPR050149">
    <property type="entry name" value="Collagen_superfamily"/>
</dbReference>
<dbReference type="InterPro" id="IPR029432">
    <property type="entry name" value="Gp28/Gp37-like_dom"/>
</dbReference>
<organism evidence="3 4">
    <name type="scientific">Shouchella hunanensis</name>
    <dbReference type="NCBI Taxonomy" id="766894"/>
    <lineage>
        <taxon>Bacteria</taxon>
        <taxon>Bacillati</taxon>
        <taxon>Bacillota</taxon>
        <taxon>Bacilli</taxon>
        <taxon>Bacillales</taxon>
        <taxon>Bacillaceae</taxon>
        <taxon>Shouchella</taxon>
    </lineage>
</organism>
<feature type="compositionally biased region" description="Basic and acidic residues" evidence="1">
    <location>
        <begin position="917"/>
        <end position="926"/>
    </location>
</feature>